<dbReference type="VEuPathDB" id="VectorBase:HLOH_062659"/>
<evidence type="ECO:0000313" key="2">
    <source>
        <dbReference type="EMBL" id="KAH9379341.1"/>
    </source>
</evidence>
<dbReference type="Proteomes" id="UP000821853">
    <property type="component" value="Unassembled WGS sequence"/>
</dbReference>
<accession>A0A9J6GV49</accession>
<comment type="caution">
    <text evidence="2">The sequence shown here is derived from an EMBL/GenBank/DDBJ whole genome shotgun (WGS) entry which is preliminary data.</text>
</comment>
<keyword evidence="3" id="KW-1185">Reference proteome</keyword>
<reference evidence="2 3" key="1">
    <citation type="journal article" date="2020" name="Cell">
        <title>Large-Scale Comparative Analyses of Tick Genomes Elucidate Their Genetic Diversity and Vector Capacities.</title>
        <authorList>
            <consortium name="Tick Genome and Microbiome Consortium (TIGMIC)"/>
            <person name="Jia N."/>
            <person name="Wang J."/>
            <person name="Shi W."/>
            <person name="Du L."/>
            <person name="Sun Y."/>
            <person name="Zhan W."/>
            <person name="Jiang J.F."/>
            <person name="Wang Q."/>
            <person name="Zhang B."/>
            <person name="Ji P."/>
            <person name="Bell-Sakyi L."/>
            <person name="Cui X.M."/>
            <person name="Yuan T.T."/>
            <person name="Jiang B.G."/>
            <person name="Yang W.F."/>
            <person name="Lam T.T."/>
            <person name="Chang Q.C."/>
            <person name="Ding S.J."/>
            <person name="Wang X.J."/>
            <person name="Zhu J.G."/>
            <person name="Ruan X.D."/>
            <person name="Zhao L."/>
            <person name="Wei J.T."/>
            <person name="Ye R.Z."/>
            <person name="Que T.C."/>
            <person name="Du C.H."/>
            <person name="Zhou Y.H."/>
            <person name="Cheng J.X."/>
            <person name="Dai P.F."/>
            <person name="Guo W.B."/>
            <person name="Han X.H."/>
            <person name="Huang E.J."/>
            <person name="Li L.F."/>
            <person name="Wei W."/>
            <person name="Gao Y.C."/>
            <person name="Liu J.Z."/>
            <person name="Shao H.Z."/>
            <person name="Wang X."/>
            <person name="Wang C.C."/>
            <person name="Yang T.C."/>
            <person name="Huo Q.B."/>
            <person name="Li W."/>
            <person name="Chen H.Y."/>
            <person name="Chen S.E."/>
            <person name="Zhou L.G."/>
            <person name="Ni X.B."/>
            <person name="Tian J.H."/>
            <person name="Sheng Y."/>
            <person name="Liu T."/>
            <person name="Pan Y.S."/>
            <person name="Xia L.Y."/>
            <person name="Li J."/>
            <person name="Zhao F."/>
            <person name="Cao W.C."/>
        </authorList>
    </citation>
    <scope>NUCLEOTIDE SEQUENCE [LARGE SCALE GENOMIC DNA]</scope>
    <source>
        <strain evidence="2">HaeL-2018</strain>
    </source>
</reference>
<evidence type="ECO:0000313" key="3">
    <source>
        <dbReference type="Proteomes" id="UP000821853"/>
    </source>
</evidence>
<dbReference type="EMBL" id="JABSTR010000009">
    <property type="protein sequence ID" value="KAH9379341.1"/>
    <property type="molecule type" value="Genomic_DNA"/>
</dbReference>
<feature type="region of interest" description="Disordered" evidence="1">
    <location>
        <begin position="69"/>
        <end position="88"/>
    </location>
</feature>
<organism evidence="2 3">
    <name type="scientific">Haemaphysalis longicornis</name>
    <name type="common">Bush tick</name>
    <dbReference type="NCBI Taxonomy" id="44386"/>
    <lineage>
        <taxon>Eukaryota</taxon>
        <taxon>Metazoa</taxon>
        <taxon>Ecdysozoa</taxon>
        <taxon>Arthropoda</taxon>
        <taxon>Chelicerata</taxon>
        <taxon>Arachnida</taxon>
        <taxon>Acari</taxon>
        <taxon>Parasitiformes</taxon>
        <taxon>Ixodida</taxon>
        <taxon>Ixodoidea</taxon>
        <taxon>Ixodidae</taxon>
        <taxon>Haemaphysalinae</taxon>
        <taxon>Haemaphysalis</taxon>
    </lineage>
</organism>
<name>A0A9J6GV49_HAELO</name>
<gene>
    <name evidence="2" type="ORF">HPB48_013559</name>
</gene>
<dbReference type="AlphaFoldDB" id="A0A9J6GV49"/>
<feature type="compositionally biased region" description="Basic and acidic residues" evidence="1">
    <location>
        <begin position="78"/>
        <end position="88"/>
    </location>
</feature>
<sequence length="88" mass="9804">MGTSVSRDTTPDLALSNQQVTCVWRNKQDTQGSDHFLIELIISGPELVRTVGRAALTDWPGFRKLRSARNTEDTADLAEERKINIPHG</sequence>
<proteinExistence type="predicted"/>
<protein>
    <submittedName>
        <fullName evidence="2">Uncharacterized protein</fullName>
    </submittedName>
</protein>
<evidence type="ECO:0000256" key="1">
    <source>
        <dbReference type="SAM" id="MobiDB-lite"/>
    </source>
</evidence>